<dbReference type="InterPro" id="IPR026881">
    <property type="entry name" value="WYL_dom"/>
</dbReference>
<gene>
    <name evidence="2" type="ORF">EVA_00268</name>
</gene>
<protein>
    <submittedName>
        <fullName evidence="2">Transcriptional regulator</fullName>
    </submittedName>
</protein>
<comment type="caution">
    <text evidence="2">The sequence shown here is derived from an EMBL/GenBank/DDBJ whole genome shotgun (WGS) entry which is preliminary data.</text>
</comment>
<dbReference type="InterPro" id="IPR051534">
    <property type="entry name" value="CBASS_pafABC_assoc_protein"/>
</dbReference>
<evidence type="ECO:0000313" key="2">
    <source>
        <dbReference type="EMBL" id="EJX10994.1"/>
    </source>
</evidence>
<evidence type="ECO:0000259" key="1">
    <source>
        <dbReference type="Pfam" id="PF13280"/>
    </source>
</evidence>
<dbReference type="PANTHER" id="PTHR34580:SF9">
    <property type="entry name" value="SLL5097 PROTEIN"/>
    <property type="match status" value="1"/>
</dbReference>
<sequence length="318" mass="37520">MNVYDKFRTYIWLVDILQRYGPISFQEIQQHWLETELSGGVELAKATFARYRTAIEDMFGLCVGCDAKNGYRYFIENVEVLHEDTIQNWMLSTLTVGNLLSDCLSVQDRILLEQVPCAGHLSTMVEAMKRKVRIEVTYRKYGADQVKQVEMEPYCIKLFHRRWYVLGHFYREATSDQEAQDYCALYAFDRMLQVKLTERSFELNPDFQAKNFFAYAWGIFVDPKLDPERVVVRAYDRERYYLRDLPIHFSQRSLGEGCEGNRVYEDFELYVCITWDFCSHLLSKSRYLKVMAPSALVSRIREMLHDSLALYEESVTVD</sequence>
<dbReference type="PANTHER" id="PTHR34580">
    <property type="match status" value="1"/>
</dbReference>
<proteinExistence type="predicted"/>
<dbReference type="PROSITE" id="PS52050">
    <property type="entry name" value="WYL"/>
    <property type="match status" value="1"/>
</dbReference>
<reference evidence="2" key="1">
    <citation type="journal article" date="2012" name="PLoS ONE">
        <title>Gene sets for utilization of primary and secondary nutrition supplies in the distal gut of endangered iberian lynx.</title>
        <authorList>
            <person name="Alcaide M."/>
            <person name="Messina E."/>
            <person name="Richter M."/>
            <person name="Bargiela R."/>
            <person name="Peplies J."/>
            <person name="Huws S.A."/>
            <person name="Newbold C.J."/>
            <person name="Golyshin P.N."/>
            <person name="Simon M.A."/>
            <person name="Lopez G."/>
            <person name="Yakimov M.M."/>
            <person name="Ferrer M."/>
        </authorList>
    </citation>
    <scope>NUCLEOTIDE SEQUENCE</scope>
</reference>
<feature type="domain" description="WYL" evidence="1">
    <location>
        <begin position="120"/>
        <end position="195"/>
    </location>
</feature>
<dbReference type="Pfam" id="PF13280">
    <property type="entry name" value="WYL"/>
    <property type="match status" value="1"/>
</dbReference>
<accession>J9GSM6</accession>
<dbReference type="EMBL" id="AMCI01000007">
    <property type="protein sequence ID" value="EJX10994.1"/>
    <property type="molecule type" value="Genomic_DNA"/>
</dbReference>
<organism evidence="2">
    <name type="scientific">gut metagenome</name>
    <dbReference type="NCBI Taxonomy" id="749906"/>
    <lineage>
        <taxon>unclassified sequences</taxon>
        <taxon>metagenomes</taxon>
        <taxon>organismal metagenomes</taxon>
    </lineage>
</organism>
<name>J9GSM6_9ZZZZ</name>
<dbReference type="AlphaFoldDB" id="J9GSM6"/>